<dbReference type="Proteomes" id="UP000550707">
    <property type="component" value="Unassembled WGS sequence"/>
</dbReference>
<evidence type="ECO:0000313" key="1">
    <source>
        <dbReference type="EMBL" id="KAF6433731.1"/>
    </source>
</evidence>
<comment type="caution">
    <text evidence="1">The sequence shown here is derived from an EMBL/GenBank/DDBJ whole genome shotgun (WGS) entry which is preliminary data.</text>
</comment>
<keyword evidence="2" id="KW-1185">Reference proteome</keyword>
<proteinExistence type="predicted"/>
<dbReference type="InParanoid" id="A0A7J8EEJ1"/>
<protein>
    <submittedName>
        <fullName evidence="1">Uncharacterized protein</fullName>
    </submittedName>
</protein>
<evidence type="ECO:0000313" key="2">
    <source>
        <dbReference type="Proteomes" id="UP000550707"/>
    </source>
</evidence>
<gene>
    <name evidence="1" type="ORF">HJG59_008812</name>
</gene>
<sequence length="133" mass="14134">MLPPLGAATLEGNLGYPHSTTQTKQCFPSVVLFILFASPAPSVPLSGVQSCLNLLVCVWERGRPLPWGCSRGGAGPRGGQVPCSMPRPPVLLCMSSMSRRLNTLPDLSLPPLCGPVALSVSVLFRFILGFFLL</sequence>
<name>A0A7J8EEJ1_MOLMO</name>
<organism evidence="1 2">
    <name type="scientific">Molossus molossus</name>
    <name type="common">Pallas' mastiff bat</name>
    <name type="synonym">Vespertilio molossus</name>
    <dbReference type="NCBI Taxonomy" id="27622"/>
    <lineage>
        <taxon>Eukaryota</taxon>
        <taxon>Metazoa</taxon>
        <taxon>Chordata</taxon>
        <taxon>Craniata</taxon>
        <taxon>Vertebrata</taxon>
        <taxon>Euteleostomi</taxon>
        <taxon>Mammalia</taxon>
        <taxon>Eutheria</taxon>
        <taxon>Laurasiatheria</taxon>
        <taxon>Chiroptera</taxon>
        <taxon>Yangochiroptera</taxon>
        <taxon>Molossidae</taxon>
        <taxon>Molossus</taxon>
    </lineage>
</organism>
<dbReference type="AlphaFoldDB" id="A0A7J8EEJ1"/>
<accession>A0A7J8EEJ1</accession>
<dbReference type="EMBL" id="JACASF010000014">
    <property type="protein sequence ID" value="KAF6433731.1"/>
    <property type="molecule type" value="Genomic_DNA"/>
</dbReference>
<reference evidence="1 2" key="1">
    <citation type="journal article" date="2020" name="Nature">
        <title>Six reference-quality genomes reveal evolution of bat adaptations.</title>
        <authorList>
            <person name="Jebb D."/>
            <person name="Huang Z."/>
            <person name="Pippel M."/>
            <person name="Hughes G.M."/>
            <person name="Lavrichenko K."/>
            <person name="Devanna P."/>
            <person name="Winkler S."/>
            <person name="Jermiin L.S."/>
            <person name="Skirmuntt E.C."/>
            <person name="Katzourakis A."/>
            <person name="Burkitt-Gray L."/>
            <person name="Ray D.A."/>
            <person name="Sullivan K.A.M."/>
            <person name="Roscito J.G."/>
            <person name="Kirilenko B.M."/>
            <person name="Davalos L.M."/>
            <person name="Corthals A.P."/>
            <person name="Power M.L."/>
            <person name="Jones G."/>
            <person name="Ransome R.D."/>
            <person name="Dechmann D.K.N."/>
            <person name="Locatelli A.G."/>
            <person name="Puechmaille S.J."/>
            <person name="Fedrigo O."/>
            <person name="Jarvis E.D."/>
            <person name="Hiller M."/>
            <person name="Vernes S.C."/>
            <person name="Myers E.W."/>
            <person name="Teeling E.C."/>
        </authorList>
    </citation>
    <scope>NUCLEOTIDE SEQUENCE [LARGE SCALE GENOMIC DNA]</scope>
    <source>
        <strain evidence="1">MMolMol1</strain>
        <tissue evidence="1">Muscle</tissue>
    </source>
</reference>